<evidence type="ECO:0000256" key="6">
    <source>
        <dbReference type="HAMAP-Rule" id="MF_01007"/>
    </source>
</evidence>
<keyword evidence="8" id="KW-1185">Reference proteome</keyword>
<keyword evidence="4 6" id="KW-0808">Transferase</keyword>
<reference evidence="7 8" key="1">
    <citation type="submission" date="2020-02" db="EMBL/GenBank/DDBJ databases">
        <title>Sequencing the genomes of 1000 actinobacteria strains.</title>
        <authorList>
            <person name="Klenk H.-P."/>
        </authorList>
    </citation>
    <scope>NUCLEOTIDE SEQUENCE [LARGE SCALE GENOMIC DNA]</scope>
    <source>
        <strain evidence="7 8">DSM 19609</strain>
    </source>
</reference>
<comment type="caution">
    <text evidence="7">The sequence shown here is derived from an EMBL/GenBank/DDBJ whole genome shotgun (WGS) entry which is preliminary data.</text>
</comment>
<organism evidence="7 8">
    <name type="scientific">Brooklawnia cerclae</name>
    <dbReference type="NCBI Taxonomy" id="349934"/>
    <lineage>
        <taxon>Bacteria</taxon>
        <taxon>Bacillati</taxon>
        <taxon>Actinomycetota</taxon>
        <taxon>Actinomycetes</taxon>
        <taxon>Propionibacteriales</taxon>
        <taxon>Propionibacteriaceae</taxon>
        <taxon>Brooklawnia</taxon>
    </lineage>
</organism>
<dbReference type="SUPFAM" id="SSF81799">
    <property type="entry name" value="Putative methyltransferase TM0872, insert domain"/>
    <property type="match status" value="1"/>
</dbReference>
<keyword evidence="6" id="KW-0963">Cytoplasm</keyword>
<feature type="binding site" evidence="6">
    <location>
        <position position="142"/>
    </location>
    <ligand>
        <name>S-adenosyl-L-methionine</name>
        <dbReference type="ChEBI" id="CHEBI:59789"/>
    </ligand>
</feature>
<dbReference type="GO" id="GO:0008168">
    <property type="term" value="F:methyltransferase activity"/>
    <property type="evidence" value="ECO:0007669"/>
    <property type="project" value="UniProtKB-KW"/>
</dbReference>
<dbReference type="PANTHER" id="PTHR11265:SF0">
    <property type="entry name" value="12S RRNA N4-METHYLCYTIDINE METHYLTRANSFERASE"/>
    <property type="match status" value="1"/>
</dbReference>
<accession>A0ABX0SLB7</accession>
<dbReference type="InterPro" id="IPR023397">
    <property type="entry name" value="SAM-dep_MeTrfase_MraW_recog"/>
</dbReference>
<feature type="binding site" evidence="6">
    <location>
        <position position="86"/>
    </location>
    <ligand>
        <name>S-adenosyl-L-methionine</name>
        <dbReference type="ChEBI" id="CHEBI:59789"/>
    </ligand>
</feature>
<dbReference type="PIRSF" id="PIRSF004486">
    <property type="entry name" value="MraW"/>
    <property type="match status" value="1"/>
</dbReference>
<comment type="similarity">
    <text evidence="1 6">Belongs to the methyltransferase superfamily. RsmH family.</text>
</comment>
<dbReference type="EC" id="2.1.1.199" evidence="6"/>
<feature type="binding site" evidence="6">
    <location>
        <begin position="67"/>
        <end position="69"/>
    </location>
    <ligand>
        <name>S-adenosyl-L-methionine</name>
        <dbReference type="ChEBI" id="CHEBI:59789"/>
    </ligand>
</feature>
<protein>
    <recommendedName>
        <fullName evidence="6">Ribosomal RNA small subunit methyltransferase H</fullName>
        <ecNumber evidence="6">2.1.1.199</ecNumber>
    </recommendedName>
    <alternativeName>
        <fullName evidence="6">16S rRNA m(4)C1402 methyltransferase</fullName>
    </alternativeName>
    <alternativeName>
        <fullName evidence="6">rRNA (cytosine-N(4)-)-methyltransferase RsmH</fullName>
    </alternativeName>
</protein>
<dbReference type="SUPFAM" id="SSF53335">
    <property type="entry name" value="S-adenosyl-L-methionine-dependent methyltransferases"/>
    <property type="match status" value="1"/>
</dbReference>
<dbReference type="GO" id="GO:0032259">
    <property type="term" value="P:methylation"/>
    <property type="evidence" value="ECO:0007669"/>
    <property type="project" value="UniProtKB-KW"/>
</dbReference>
<dbReference type="NCBIfam" id="TIGR00006">
    <property type="entry name" value="16S rRNA (cytosine(1402)-N(4))-methyltransferase RsmH"/>
    <property type="match status" value="1"/>
</dbReference>
<keyword evidence="2 6" id="KW-0698">rRNA processing</keyword>
<dbReference type="EMBL" id="JAAMOZ010000001">
    <property type="protein sequence ID" value="NIH57521.1"/>
    <property type="molecule type" value="Genomic_DNA"/>
</dbReference>
<dbReference type="Gene3D" id="1.10.150.170">
    <property type="entry name" value="Putative methyltransferase TM0872, insert domain"/>
    <property type="match status" value="1"/>
</dbReference>
<keyword evidence="5 6" id="KW-0949">S-adenosyl-L-methionine</keyword>
<evidence type="ECO:0000313" key="8">
    <source>
        <dbReference type="Proteomes" id="UP000749311"/>
    </source>
</evidence>
<gene>
    <name evidence="6" type="primary">rsmH</name>
    <name evidence="7" type="ORF">FB473_002166</name>
</gene>
<dbReference type="RefSeq" id="WP_167167369.1">
    <property type="nucleotide sequence ID" value="NZ_BAAAOO010000007.1"/>
</dbReference>
<evidence type="ECO:0000256" key="4">
    <source>
        <dbReference type="ARBA" id="ARBA00022679"/>
    </source>
</evidence>
<dbReference type="InterPro" id="IPR029063">
    <property type="entry name" value="SAM-dependent_MTases_sf"/>
</dbReference>
<dbReference type="Proteomes" id="UP000749311">
    <property type="component" value="Unassembled WGS sequence"/>
</dbReference>
<evidence type="ECO:0000256" key="2">
    <source>
        <dbReference type="ARBA" id="ARBA00022552"/>
    </source>
</evidence>
<sequence length="356" mass="38515">MGTYRQTGRPRCVEDARGSSRALPAFAADASGTSLHIPVMRERIVEILTPALEAPGAVVVDCTLGMAGHASAVLAANPQARLVGIDRDADALAVAEQTLSRRFAGRFDLVRARFDEIDDVLDDLGVRQVQAVLADLGLSSLQIDRRERGFAYAVDAPLDMRMDVRSGRTAADVLNTYSKGDLVRVLRAYGEEPNAVRIARAIVTQREREPFERSARLVETIDQALPAAVRHSGGHPAKRTFQALRIEVNGELDALAGLLPAALDRLSVGGRMAVLAYHSLEDRMVKQTFAVAISDAAPPRLPVVPDDLKARFASLTKGAEKPHPTEVASNPRAASARLRAVRRIRPGTVPTPEEHR</sequence>
<dbReference type="Gene3D" id="3.40.50.150">
    <property type="entry name" value="Vaccinia Virus protein VP39"/>
    <property type="match status" value="1"/>
</dbReference>
<feature type="binding site" evidence="6">
    <location>
        <position position="114"/>
    </location>
    <ligand>
        <name>S-adenosyl-L-methionine</name>
        <dbReference type="ChEBI" id="CHEBI:59789"/>
    </ligand>
</feature>
<feature type="binding site" evidence="6">
    <location>
        <position position="135"/>
    </location>
    <ligand>
        <name>S-adenosyl-L-methionine</name>
        <dbReference type="ChEBI" id="CHEBI:59789"/>
    </ligand>
</feature>
<evidence type="ECO:0000313" key="7">
    <source>
        <dbReference type="EMBL" id="NIH57521.1"/>
    </source>
</evidence>
<dbReference type="InterPro" id="IPR002903">
    <property type="entry name" value="RsmH"/>
</dbReference>
<proteinExistence type="inferred from homology"/>
<dbReference type="Pfam" id="PF01795">
    <property type="entry name" value="Methyltransf_5"/>
    <property type="match status" value="1"/>
</dbReference>
<comment type="catalytic activity">
    <reaction evidence="6">
        <text>cytidine(1402) in 16S rRNA + S-adenosyl-L-methionine = N(4)-methylcytidine(1402) in 16S rRNA + S-adenosyl-L-homocysteine + H(+)</text>
        <dbReference type="Rhea" id="RHEA:42928"/>
        <dbReference type="Rhea" id="RHEA-COMP:10286"/>
        <dbReference type="Rhea" id="RHEA-COMP:10287"/>
        <dbReference type="ChEBI" id="CHEBI:15378"/>
        <dbReference type="ChEBI" id="CHEBI:57856"/>
        <dbReference type="ChEBI" id="CHEBI:59789"/>
        <dbReference type="ChEBI" id="CHEBI:74506"/>
        <dbReference type="ChEBI" id="CHEBI:82748"/>
        <dbReference type="EC" id="2.1.1.199"/>
    </reaction>
</comment>
<evidence type="ECO:0000256" key="1">
    <source>
        <dbReference type="ARBA" id="ARBA00010396"/>
    </source>
</evidence>
<keyword evidence="3 6" id="KW-0489">Methyltransferase</keyword>
<evidence type="ECO:0000256" key="3">
    <source>
        <dbReference type="ARBA" id="ARBA00022603"/>
    </source>
</evidence>
<dbReference type="CDD" id="cd02440">
    <property type="entry name" value="AdoMet_MTases"/>
    <property type="match status" value="1"/>
</dbReference>
<dbReference type="HAMAP" id="MF_01007">
    <property type="entry name" value="16SrRNA_methyltr_H"/>
    <property type="match status" value="1"/>
</dbReference>
<name>A0ABX0SLB7_9ACTN</name>
<comment type="function">
    <text evidence="6">Specifically methylates the N4 position of cytidine in position 1402 (C1402) of 16S rRNA.</text>
</comment>
<dbReference type="PANTHER" id="PTHR11265">
    <property type="entry name" value="S-ADENOSYL-METHYLTRANSFERASE MRAW"/>
    <property type="match status" value="1"/>
</dbReference>
<evidence type="ECO:0000256" key="5">
    <source>
        <dbReference type="ARBA" id="ARBA00022691"/>
    </source>
</evidence>
<comment type="subcellular location">
    <subcellularLocation>
        <location evidence="6">Cytoplasm</location>
    </subcellularLocation>
</comment>